<dbReference type="Proteomes" id="UP000095286">
    <property type="component" value="Unplaced"/>
</dbReference>
<evidence type="ECO:0000313" key="1">
    <source>
        <dbReference type="Proteomes" id="UP000095286"/>
    </source>
</evidence>
<protein>
    <submittedName>
        <fullName evidence="2">SANT domain-containing protein</fullName>
    </submittedName>
</protein>
<name>A0AC35TJC5_9BILA</name>
<proteinExistence type="predicted"/>
<accession>A0AC35TJC5</accession>
<sequence>MNESTTESVSRRRKVFKNTSPVKGNNIMMNKVKQKEIKQNEKAAMLAASDQASNSSHTTIEDRRPNYAEKDLPMDLGFEEGSNGLSISCPLPLESVDGVEKIKKNTWSPADHNTFYDAIKANGKDFDLITKYMHKKKVAKDVVQVRSQWHNLYRIYKSHARITDQEIQHIPREVRELFIIINGIEWKKKVGDLSKNNAEKFRKLIGTGYVHVRKKTCTTCIKTPVCPALLKLLPEHECPGNVHEHLFIHLFPRRSVDYNYVKQSCGQNPRVVIKFHMEEKIQRIFDLLSPKWKINHKNIEFRIAPTEKMVLKDYSISFFSDGSLKKISLNKILSRKGIKPFRANNDVSVGLNGNPIRDIEPANESTIGTKDIFFYDKKSLEEGISNVDCDANAKVSELYFLCGRQEHIEFYYALNLPDTVNDLWHTFATFMKRKYGGMICGGMKEHATAVEDEESGSESDESSQRSDKFEKKRRNTERDYKNSDQPSTSKIVQPQSYVPFKSMPYGKNSGIVKVS</sequence>
<dbReference type="WBParaSite" id="RSKR_0000116800.1">
    <property type="protein sequence ID" value="RSKR_0000116800.1"/>
    <property type="gene ID" value="RSKR_0000116800"/>
</dbReference>
<evidence type="ECO:0000313" key="2">
    <source>
        <dbReference type="WBParaSite" id="RSKR_0000116800.1"/>
    </source>
</evidence>
<reference evidence="2" key="1">
    <citation type="submission" date="2016-11" db="UniProtKB">
        <authorList>
            <consortium name="WormBaseParasite"/>
        </authorList>
    </citation>
    <scope>IDENTIFICATION</scope>
    <source>
        <strain evidence="2">KR3021</strain>
    </source>
</reference>
<organism evidence="1 2">
    <name type="scientific">Rhabditophanes sp. KR3021</name>
    <dbReference type="NCBI Taxonomy" id="114890"/>
    <lineage>
        <taxon>Eukaryota</taxon>
        <taxon>Metazoa</taxon>
        <taxon>Ecdysozoa</taxon>
        <taxon>Nematoda</taxon>
        <taxon>Chromadorea</taxon>
        <taxon>Rhabditida</taxon>
        <taxon>Tylenchina</taxon>
        <taxon>Panagrolaimomorpha</taxon>
        <taxon>Strongyloidoidea</taxon>
        <taxon>Alloionematidae</taxon>
        <taxon>Rhabditophanes</taxon>
    </lineage>
</organism>